<sequence>MAPGNLHQDRSGRCEEESESGPPGSRSQYVPDNTSTLPIVGTLACGASSQTIADLPRQPRPTAISSRGADKRTSSAPPTLFNASAYRFSPLPDGSIRLLRLMPHRDEHAPIQCQLFEYPLLDLGKGTDLYEALSYVWGPPGKPRLVFTDEGYLLVRDNLYAALSRLRDRSLPRIVWADAICIDQDSNNERNHQVQFMAKIYARASRVVVWLEEATENGSTDGDQALKEISFAAESHSTGSPDGKSQEEVLKLLQRSWFRRIWVLQEVAAARHVLIMCRSTEIEGYAFWEGLDALGLTATDPDTQSRICSAGYLIKGAILRPKYATGRSGRSGRSDRFSLGIRPLGELIDMYHNREATDRRDKVYALLGMGSNIPANLSPNYDTPWRDLFHQLIESFVGEQAIVETWDNKEIAVIKSKGCILGTVSPVPSGSAWDDQQEVNVALKDIPGYLRGWTPRWTLQASAKTIRADDIICFLQGASKPMIVRLYEDYCAVIAIEVTPNGKQTKGLDVNWADLLQSAATSSRDFLFIWDWENSLGSPEDGVDSKYFANSQMPNYATAKLGNPLDKAARLEKIGLLLSDLGKYQRAIKK</sequence>
<comment type="caution">
    <text evidence="3">The sequence shown here is derived from an EMBL/GenBank/DDBJ whole genome shotgun (WGS) entry which is preliminary data.</text>
</comment>
<dbReference type="InterPro" id="IPR052895">
    <property type="entry name" value="HetReg/Transcr_Mod"/>
</dbReference>
<accession>A0AAJ0M9E8</accession>
<reference evidence="3" key="1">
    <citation type="journal article" date="2023" name="Mol. Phylogenet. Evol.">
        <title>Genome-scale phylogeny and comparative genomics of the fungal order Sordariales.</title>
        <authorList>
            <person name="Hensen N."/>
            <person name="Bonometti L."/>
            <person name="Westerberg I."/>
            <person name="Brannstrom I.O."/>
            <person name="Guillou S."/>
            <person name="Cros-Aarteil S."/>
            <person name="Calhoun S."/>
            <person name="Haridas S."/>
            <person name="Kuo A."/>
            <person name="Mondo S."/>
            <person name="Pangilinan J."/>
            <person name="Riley R."/>
            <person name="LaButti K."/>
            <person name="Andreopoulos B."/>
            <person name="Lipzen A."/>
            <person name="Chen C."/>
            <person name="Yan M."/>
            <person name="Daum C."/>
            <person name="Ng V."/>
            <person name="Clum A."/>
            <person name="Steindorff A."/>
            <person name="Ohm R.A."/>
            <person name="Martin F."/>
            <person name="Silar P."/>
            <person name="Natvig D.O."/>
            <person name="Lalanne C."/>
            <person name="Gautier V."/>
            <person name="Ament-Velasquez S.L."/>
            <person name="Kruys A."/>
            <person name="Hutchinson M.I."/>
            <person name="Powell A.J."/>
            <person name="Barry K."/>
            <person name="Miller A.N."/>
            <person name="Grigoriev I.V."/>
            <person name="Debuchy R."/>
            <person name="Gladieux P."/>
            <person name="Hiltunen Thoren M."/>
            <person name="Johannesson H."/>
        </authorList>
    </citation>
    <scope>NUCLEOTIDE SEQUENCE</scope>
    <source>
        <strain evidence="3">CBS 955.72</strain>
    </source>
</reference>
<organism evidence="3 4">
    <name type="scientific">Lasiosphaeria hispida</name>
    <dbReference type="NCBI Taxonomy" id="260671"/>
    <lineage>
        <taxon>Eukaryota</taxon>
        <taxon>Fungi</taxon>
        <taxon>Dikarya</taxon>
        <taxon>Ascomycota</taxon>
        <taxon>Pezizomycotina</taxon>
        <taxon>Sordariomycetes</taxon>
        <taxon>Sordariomycetidae</taxon>
        <taxon>Sordariales</taxon>
        <taxon>Lasiosphaeriaceae</taxon>
        <taxon>Lasiosphaeria</taxon>
    </lineage>
</organism>
<feature type="region of interest" description="Disordered" evidence="1">
    <location>
        <begin position="50"/>
        <end position="77"/>
    </location>
</feature>
<dbReference type="Proteomes" id="UP001275084">
    <property type="component" value="Unassembled WGS sequence"/>
</dbReference>
<dbReference type="PANTHER" id="PTHR24148:SF78">
    <property type="entry name" value="HETEROKARYON INCOMPATIBILITY DOMAIN-CONTAINING PROTEIN"/>
    <property type="match status" value="1"/>
</dbReference>
<keyword evidence="4" id="KW-1185">Reference proteome</keyword>
<gene>
    <name evidence="3" type="ORF">B0T25DRAFT_463648</name>
</gene>
<dbReference type="PANTHER" id="PTHR24148">
    <property type="entry name" value="ANKYRIN REPEAT DOMAIN-CONTAINING PROTEIN 39 HOMOLOG-RELATED"/>
    <property type="match status" value="1"/>
</dbReference>
<dbReference type="InterPro" id="IPR010730">
    <property type="entry name" value="HET"/>
</dbReference>
<evidence type="ECO:0000256" key="1">
    <source>
        <dbReference type="SAM" id="MobiDB-lite"/>
    </source>
</evidence>
<evidence type="ECO:0000259" key="2">
    <source>
        <dbReference type="Pfam" id="PF06985"/>
    </source>
</evidence>
<feature type="region of interest" description="Disordered" evidence="1">
    <location>
        <begin position="1"/>
        <end position="34"/>
    </location>
</feature>
<name>A0AAJ0M9E8_9PEZI</name>
<reference evidence="3" key="2">
    <citation type="submission" date="2023-06" db="EMBL/GenBank/DDBJ databases">
        <authorList>
            <consortium name="Lawrence Berkeley National Laboratory"/>
            <person name="Haridas S."/>
            <person name="Hensen N."/>
            <person name="Bonometti L."/>
            <person name="Westerberg I."/>
            <person name="Brannstrom I.O."/>
            <person name="Guillou S."/>
            <person name="Cros-Aarteil S."/>
            <person name="Calhoun S."/>
            <person name="Kuo A."/>
            <person name="Mondo S."/>
            <person name="Pangilinan J."/>
            <person name="Riley R."/>
            <person name="Labutti K."/>
            <person name="Andreopoulos B."/>
            <person name="Lipzen A."/>
            <person name="Chen C."/>
            <person name="Yanf M."/>
            <person name="Daum C."/>
            <person name="Ng V."/>
            <person name="Clum A."/>
            <person name="Steindorff A."/>
            <person name="Ohm R."/>
            <person name="Martin F."/>
            <person name="Silar P."/>
            <person name="Natvig D."/>
            <person name="Lalanne C."/>
            <person name="Gautier V."/>
            <person name="Ament-Velasquez S.L."/>
            <person name="Kruys A."/>
            <person name="Hutchinson M.I."/>
            <person name="Powell A.J."/>
            <person name="Barry K."/>
            <person name="Miller A.N."/>
            <person name="Grigoriev I.V."/>
            <person name="Debuchy R."/>
            <person name="Gladieux P."/>
            <person name="Thoren M.H."/>
            <person name="Johannesson H."/>
        </authorList>
    </citation>
    <scope>NUCLEOTIDE SEQUENCE</scope>
    <source>
        <strain evidence="3">CBS 955.72</strain>
    </source>
</reference>
<evidence type="ECO:0000313" key="3">
    <source>
        <dbReference type="EMBL" id="KAK3343936.1"/>
    </source>
</evidence>
<dbReference type="AlphaFoldDB" id="A0AAJ0M9E8"/>
<protein>
    <submittedName>
        <fullName evidence="3">Heterokaryon incompatibility protein-domain-containing protein</fullName>
    </submittedName>
</protein>
<dbReference type="Pfam" id="PF06985">
    <property type="entry name" value="HET"/>
    <property type="match status" value="1"/>
</dbReference>
<evidence type="ECO:0000313" key="4">
    <source>
        <dbReference type="Proteomes" id="UP001275084"/>
    </source>
</evidence>
<feature type="domain" description="Heterokaryon incompatibility" evidence="2">
    <location>
        <begin position="130"/>
        <end position="266"/>
    </location>
</feature>
<proteinExistence type="predicted"/>
<feature type="non-terminal residue" evidence="3">
    <location>
        <position position="590"/>
    </location>
</feature>
<dbReference type="EMBL" id="JAUIQD010000007">
    <property type="protein sequence ID" value="KAK3343936.1"/>
    <property type="molecule type" value="Genomic_DNA"/>
</dbReference>